<evidence type="ECO:0000259" key="7">
    <source>
        <dbReference type="Pfam" id="PF16901"/>
    </source>
</evidence>
<evidence type="ECO:0000256" key="5">
    <source>
        <dbReference type="ARBA" id="ARBA00023002"/>
    </source>
</evidence>
<comment type="similarity">
    <text evidence="2">Belongs to the FAD-dependent glycerol-3-phosphate dehydrogenase family.</text>
</comment>
<evidence type="ECO:0000256" key="4">
    <source>
        <dbReference type="ARBA" id="ARBA00022827"/>
    </source>
</evidence>
<dbReference type="InterPro" id="IPR006076">
    <property type="entry name" value="FAD-dep_OxRdtase"/>
</dbReference>
<dbReference type="RefSeq" id="WP_270920206.1">
    <property type="nucleotide sequence ID" value="NZ_CP127247.1"/>
</dbReference>
<dbReference type="InterPro" id="IPR036188">
    <property type="entry name" value="FAD/NAD-bd_sf"/>
</dbReference>
<dbReference type="InterPro" id="IPR000447">
    <property type="entry name" value="G3P_DH_FAD-dep"/>
</dbReference>
<evidence type="ECO:0000256" key="2">
    <source>
        <dbReference type="ARBA" id="ARBA00007330"/>
    </source>
</evidence>
<dbReference type="PRINTS" id="PR01001">
    <property type="entry name" value="FADG3PDH"/>
</dbReference>
<evidence type="ECO:0000313" key="8">
    <source>
        <dbReference type="EMBL" id="WIY25749.1"/>
    </source>
</evidence>
<sequence>MPNDRDQRFSRIADNGAFDVIVVGGGINGIGVFRELSLQGLRVLLVEQNDYCSGCSAAPSRMIHGGLRYLENGEFSLVRESLQERDALLQNAPHMVRPLPTTVPIRSVFSGVMNSVANFLNLRTQPAERGALMIKAGLTLYDWVTRRRRVLPTHDFQGPRKTRKQWPQLRKDTRFTATYYDAWISHPERLGLELLEDSEAANPDSIALNYVCLTANDDTTLTLKDTESGAIWPVSTKAIVNATGAWVDVTAAQLPGQYDALKPMVEGTKGSHLMIDSPELRDALGGHMIFYENSDGRVCILFPYLSNVLVGATDIRVAAPGRTRCEDEETSYILQSLGGVFPDISVTPSQIVFSYSGIRPLPKSDQEFTGRISRGHFVKRLDGPVPQFCMVGGKWTTFRAFAEQTTDDVLHELGRSRVCHTLSMPIGGGRDYPEDTLSWVAETCAKFGVSPKRARHVLDLYGSNAHLVLTACEEFPEDSDLVPNCAYSVAEITYLIRSERIVHLADIILRRTSLAITGQVSSDIISRVAAIAAKCLGWDAARQNKETASLISELGEYHGVCPQTLANRSK</sequence>
<dbReference type="GO" id="GO:0046168">
    <property type="term" value="P:glycerol-3-phosphate catabolic process"/>
    <property type="evidence" value="ECO:0007669"/>
    <property type="project" value="TreeGrafter"/>
</dbReference>
<evidence type="ECO:0000313" key="9">
    <source>
        <dbReference type="Proteomes" id="UP001238334"/>
    </source>
</evidence>
<keyword evidence="4" id="KW-0274">FAD</keyword>
<name>A0A9Y2L0E0_9RHOB</name>
<keyword evidence="3" id="KW-0285">Flavoprotein</keyword>
<accession>A0A9Y2L0E0</accession>
<dbReference type="EMBL" id="CP127247">
    <property type="protein sequence ID" value="WIY25749.1"/>
    <property type="molecule type" value="Genomic_DNA"/>
</dbReference>
<evidence type="ECO:0000256" key="3">
    <source>
        <dbReference type="ARBA" id="ARBA00022630"/>
    </source>
</evidence>
<reference evidence="8 9" key="1">
    <citation type="submission" date="2023-06" db="EMBL/GenBank/DDBJ databases">
        <title>Parasedimentitalea psychrophila sp. nov., a psychrophilic bacterium isolated from deep-sea sediment.</title>
        <authorList>
            <person name="Li A."/>
        </authorList>
    </citation>
    <scope>NUCLEOTIDE SEQUENCE [LARGE SCALE GENOMIC DNA]</scope>
    <source>
        <strain evidence="8 9">QS115</strain>
    </source>
</reference>
<dbReference type="KEGG" id="ppso:QPJ95_02020"/>
<dbReference type="Gene3D" id="3.30.9.10">
    <property type="entry name" value="D-Amino Acid Oxidase, subunit A, domain 2"/>
    <property type="match status" value="1"/>
</dbReference>
<feature type="domain" description="Alpha-glycerophosphate oxidase C-terminal" evidence="7">
    <location>
        <begin position="419"/>
        <end position="543"/>
    </location>
</feature>
<comment type="cofactor">
    <cofactor evidence="1">
        <name>FAD</name>
        <dbReference type="ChEBI" id="CHEBI:57692"/>
    </cofactor>
</comment>
<dbReference type="PANTHER" id="PTHR11985:SF15">
    <property type="entry name" value="GLYCEROL-3-PHOSPHATE DEHYDROGENASE, MITOCHONDRIAL"/>
    <property type="match status" value="1"/>
</dbReference>
<dbReference type="InterPro" id="IPR038299">
    <property type="entry name" value="DAO_C_sf"/>
</dbReference>
<feature type="domain" description="FAD dependent oxidoreductase" evidence="6">
    <location>
        <begin position="19"/>
        <end position="377"/>
    </location>
</feature>
<evidence type="ECO:0000259" key="6">
    <source>
        <dbReference type="Pfam" id="PF01266"/>
    </source>
</evidence>
<proteinExistence type="inferred from homology"/>
<protein>
    <submittedName>
        <fullName evidence="8">Glycerol-3-phosphate dehydrogenase/oxidase</fullName>
        <ecNumber evidence="8">1.-.-.-</ecNumber>
    </submittedName>
</protein>
<dbReference type="Pfam" id="PF01266">
    <property type="entry name" value="DAO"/>
    <property type="match status" value="1"/>
</dbReference>
<dbReference type="Gene3D" id="3.50.50.60">
    <property type="entry name" value="FAD/NAD(P)-binding domain"/>
    <property type="match status" value="1"/>
</dbReference>
<dbReference type="Gene3D" id="1.10.8.870">
    <property type="entry name" value="Alpha-glycerophosphate oxidase, cap domain"/>
    <property type="match status" value="1"/>
</dbReference>
<gene>
    <name evidence="8" type="ORF">QPJ95_02020</name>
</gene>
<dbReference type="Proteomes" id="UP001238334">
    <property type="component" value="Chromosome"/>
</dbReference>
<keyword evidence="5 8" id="KW-0560">Oxidoreductase</keyword>
<keyword evidence="9" id="KW-1185">Reference proteome</keyword>
<dbReference type="InterPro" id="IPR031656">
    <property type="entry name" value="DAO_C"/>
</dbReference>
<dbReference type="AlphaFoldDB" id="A0A9Y2L0E0"/>
<dbReference type="EC" id="1.-.-.-" evidence="8"/>
<dbReference type="PANTHER" id="PTHR11985">
    <property type="entry name" value="GLYCEROL-3-PHOSPHATE DEHYDROGENASE"/>
    <property type="match status" value="1"/>
</dbReference>
<dbReference type="GO" id="GO:0004368">
    <property type="term" value="F:glycerol-3-phosphate dehydrogenase (quinone) activity"/>
    <property type="evidence" value="ECO:0007669"/>
    <property type="project" value="InterPro"/>
</dbReference>
<dbReference type="Pfam" id="PF16901">
    <property type="entry name" value="DAO_C"/>
    <property type="match status" value="1"/>
</dbReference>
<organism evidence="8 9">
    <name type="scientific">Parasedimentitalea psychrophila</name>
    <dbReference type="NCBI Taxonomy" id="2997337"/>
    <lineage>
        <taxon>Bacteria</taxon>
        <taxon>Pseudomonadati</taxon>
        <taxon>Pseudomonadota</taxon>
        <taxon>Alphaproteobacteria</taxon>
        <taxon>Rhodobacterales</taxon>
        <taxon>Paracoccaceae</taxon>
        <taxon>Parasedimentitalea</taxon>
    </lineage>
</organism>
<evidence type="ECO:0000256" key="1">
    <source>
        <dbReference type="ARBA" id="ARBA00001974"/>
    </source>
</evidence>
<dbReference type="SUPFAM" id="SSF51905">
    <property type="entry name" value="FAD/NAD(P)-binding domain"/>
    <property type="match status" value="1"/>
</dbReference>